<dbReference type="RefSeq" id="XP_031575502.1">
    <property type="nucleotide sequence ID" value="XM_031719642.1"/>
</dbReference>
<evidence type="ECO:0000313" key="2">
    <source>
        <dbReference type="RefSeq" id="XP_031575501.1"/>
    </source>
</evidence>
<dbReference type="OrthoDB" id="5947716at2759"/>
<reference evidence="2 3" key="1">
    <citation type="submission" date="2025-04" db="UniProtKB">
        <authorList>
            <consortium name="RefSeq"/>
        </authorList>
    </citation>
    <scope>IDENTIFICATION</scope>
    <source>
        <tissue evidence="2 3">Tentacle</tissue>
    </source>
</reference>
<accession>A0A6P8J6T4</accession>
<name>A0A6P8J6T4_ACTTE</name>
<dbReference type="PANTHER" id="PTHR34485:SF2">
    <property type="entry name" value="PROLINE RICH, LACRIMAL 1"/>
    <property type="match status" value="1"/>
</dbReference>
<proteinExistence type="predicted"/>
<evidence type="ECO:0000313" key="3">
    <source>
        <dbReference type="RefSeq" id="XP_031575502.1"/>
    </source>
</evidence>
<dbReference type="PANTHER" id="PTHR34485">
    <property type="entry name" value="PROLINE-RICH, LACRIMAL 1"/>
    <property type="match status" value="1"/>
</dbReference>
<dbReference type="GeneID" id="116309092"/>
<sequence length="279" mass="31220">MFHNKKRSLYAHSLRGVGTGSRLIITNEYLTKQGLKIEKMTKVLKWINQEGRAFYSSKAVEEFIRSEQEGEILSDESDADYLPSASSDDCLSSPEKSFKQKRLKVNQDDSKISIELPVKYHIAMTSQLEDFIEQINKTHSCTVPTGCKGKLVPVKIQEKGLGGAVKVNFACSGCGNEIHYASSQVALLHHKRNCVSLETALCFLVYGQGYHNYYKVLKLGVGLDVLARINFQKIIKLAYPHIKTVLDGMCEKAKSNMQSKASEELGTWQRAVTTSDGCW</sequence>
<dbReference type="AlphaFoldDB" id="A0A6P8J6T4"/>
<dbReference type="Proteomes" id="UP000515163">
    <property type="component" value="Unplaced"/>
</dbReference>
<organism evidence="1 3">
    <name type="scientific">Actinia tenebrosa</name>
    <name type="common">Australian red waratah sea anemone</name>
    <dbReference type="NCBI Taxonomy" id="6105"/>
    <lineage>
        <taxon>Eukaryota</taxon>
        <taxon>Metazoa</taxon>
        <taxon>Cnidaria</taxon>
        <taxon>Anthozoa</taxon>
        <taxon>Hexacorallia</taxon>
        <taxon>Actiniaria</taxon>
        <taxon>Actiniidae</taxon>
        <taxon>Actinia</taxon>
    </lineage>
</organism>
<dbReference type="KEGG" id="aten:116309092"/>
<keyword evidence="1" id="KW-1185">Reference proteome</keyword>
<dbReference type="RefSeq" id="XP_031575501.1">
    <property type="nucleotide sequence ID" value="XM_031719641.1"/>
</dbReference>
<protein>
    <submittedName>
        <fullName evidence="2 3">Uncharacterized protein LOC116309092</fullName>
    </submittedName>
</protein>
<gene>
    <name evidence="2 3" type="primary">LOC116309092</name>
</gene>
<evidence type="ECO:0000313" key="1">
    <source>
        <dbReference type="Proteomes" id="UP000515163"/>
    </source>
</evidence>